<dbReference type="PANTHER" id="PTHR35038:SF5">
    <property type="entry name" value="CYTOCHROME C-TYPE PROTEIN NRFB"/>
    <property type="match status" value="1"/>
</dbReference>
<dbReference type="PIRSF" id="PIRSF039014">
    <property type="entry name" value="OTR_cyc"/>
    <property type="match status" value="1"/>
</dbReference>
<reference evidence="3 4" key="1">
    <citation type="submission" date="2020-03" db="EMBL/GenBank/DDBJ databases">
        <title>Genomic Encyclopedia of Type Strains, Phase IV (KMG-IV): sequencing the most valuable type-strain genomes for metagenomic binning, comparative biology and taxonomic classification.</title>
        <authorList>
            <person name="Goeker M."/>
        </authorList>
    </citation>
    <scope>NUCLEOTIDE SEQUENCE [LARGE SCALE GENOMIC DNA]</scope>
    <source>
        <strain evidence="3 4">DSM 24233</strain>
    </source>
</reference>
<dbReference type="AlphaFoldDB" id="A0A846QK49"/>
<dbReference type="GO" id="GO:0016491">
    <property type="term" value="F:oxidoreductase activity"/>
    <property type="evidence" value="ECO:0007669"/>
    <property type="project" value="TreeGrafter"/>
</dbReference>
<dbReference type="InterPro" id="IPR036280">
    <property type="entry name" value="Multihaem_cyt_sf"/>
</dbReference>
<keyword evidence="2" id="KW-0472">Membrane</keyword>
<dbReference type="SUPFAM" id="SSF48695">
    <property type="entry name" value="Multiheme cytochromes"/>
    <property type="match status" value="1"/>
</dbReference>
<dbReference type="NCBIfam" id="TIGR04315">
    <property type="entry name" value="octaheme_Shew"/>
    <property type="match status" value="1"/>
</dbReference>
<evidence type="ECO:0000313" key="4">
    <source>
        <dbReference type="Proteomes" id="UP000580856"/>
    </source>
</evidence>
<evidence type="ECO:0000313" key="3">
    <source>
        <dbReference type="EMBL" id="NJB67430.1"/>
    </source>
</evidence>
<sequence>MNIQSNEARCTSCHAGYGWKDKSFDFSNPVKVDCLVCHEQTGTYRKFPTMAGYPVKEPTKFGGNDMFYPPDYNAVAQSVGRPSRRNCGTCHFYGGGGDGVKHGDLDSSLFTPTKKLDVHMGVDGQNFTCSRCHTTALHDIAGRIYSNPAATERKSLLEDDLLPKIMCESCHGATPHRAGHKANDHTDRVACQACHIPEFARENPTKMYWDWSTAGKKKDGKPYAEKGPLGLPSYDSKKGSFRWETNVRPEYYWYNGVIESVRASDTIDPSGVVRLSWPEGEYGDPRSRIMPFKVHRGKTPYDKGRNTMVIAHLFGKDDAAYWKTYDWAAAIRSGMAYAGLEYSGEYGFVETEWVFPTTHMVAPKADALRCGQCHSRNGRLANLAGFYMPGRDGNRALDMAGWGLVAVCLIGVGIHGAIRMVTRRRWSNEQAKE</sequence>
<dbReference type="InterPro" id="IPR051829">
    <property type="entry name" value="Multiheme_Cytochr_ET"/>
</dbReference>
<dbReference type="Pfam" id="PF11783">
    <property type="entry name" value="Cytochrome_cB"/>
    <property type="match status" value="1"/>
</dbReference>
<dbReference type="Gene3D" id="1.10.1130.10">
    <property type="entry name" value="Flavocytochrome C3, Chain A"/>
    <property type="match status" value="2"/>
</dbReference>
<name>A0A846QK49_9BACT</name>
<evidence type="ECO:0000256" key="1">
    <source>
        <dbReference type="ARBA" id="ARBA00022729"/>
    </source>
</evidence>
<keyword evidence="2" id="KW-0812">Transmembrane</keyword>
<dbReference type="InterPro" id="IPR024673">
    <property type="entry name" value="Octahem_Cyt_c"/>
</dbReference>
<dbReference type="Proteomes" id="UP000580856">
    <property type="component" value="Unassembled WGS sequence"/>
</dbReference>
<comment type="caution">
    <text evidence="3">The sequence shown here is derived from an EMBL/GenBank/DDBJ whole genome shotgun (WGS) entry which is preliminary data.</text>
</comment>
<dbReference type="EMBL" id="JAATJA010000001">
    <property type="protein sequence ID" value="NJB67430.1"/>
    <property type="molecule type" value="Genomic_DNA"/>
</dbReference>
<evidence type="ECO:0000256" key="2">
    <source>
        <dbReference type="SAM" id="Phobius"/>
    </source>
</evidence>
<dbReference type="PANTHER" id="PTHR35038">
    <property type="entry name" value="DISSIMILATORY SULFITE REDUCTASE SIRA"/>
    <property type="match status" value="1"/>
</dbReference>
<protein>
    <submittedName>
        <fullName evidence="3">Octaheme c-type cytochrome (Tetrathionate reductase family)</fullName>
    </submittedName>
</protein>
<organism evidence="3 4">
    <name type="scientific">Desulfobaculum xiamenense</name>
    <dbReference type="NCBI Taxonomy" id="995050"/>
    <lineage>
        <taxon>Bacteria</taxon>
        <taxon>Pseudomonadati</taxon>
        <taxon>Thermodesulfobacteriota</taxon>
        <taxon>Desulfovibrionia</taxon>
        <taxon>Desulfovibrionales</taxon>
        <taxon>Desulfovibrionaceae</taxon>
        <taxon>Desulfobaculum</taxon>
    </lineage>
</organism>
<keyword evidence="2" id="KW-1133">Transmembrane helix</keyword>
<keyword evidence="1" id="KW-0732">Signal</keyword>
<proteinExistence type="predicted"/>
<accession>A0A846QK49</accession>
<feature type="transmembrane region" description="Helical" evidence="2">
    <location>
        <begin position="399"/>
        <end position="418"/>
    </location>
</feature>
<gene>
    <name evidence="3" type="ORF">GGQ74_001070</name>
</gene>
<keyword evidence="4" id="KW-1185">Reference proteome</keyword>